<dbReference type="PATRIC" id="fig|1224163.3.peg.1014"/>
<keyword evidence="4" id="KW-0812">Transmembrane</keyword>
<evidence type="ECO:0000256" key="2">
    <source>
        <dbReference type="ARBA" id="ARBA00008929"/>
    </source>
</evidence>
<keyword evidence="3" id="KW-1003">Cell membrane</keyword>
<evidence type="ECO:0000256" key="4">
    <source>
        <dbReference type="ARBA" id="ARBA00022692"/>
    </source>
</evidence>
<evidence type="ECO:0000256" key="5">
    <source>
        <dbReference type="ARBA" id="ARBA00022989"/>
    </source>
</evidence>
<dbReference type="AlphaFoldDB" id="S5STY5"/>
<accession>S5STY5</accession>
<dbReference type="GO" id="GO:0005886">
    <property type="term" value="C:plasma membrane"/>
    <property type="evidence" value="ECO:0007669"/>
    <property type="project" value="UniProtKB-SubCell"/>
</dbReference>
<dbReference type="STRING" id="1224163.B841_05060"/>
<keyword evidence="9" id="KW-1185">Reference proteome</keyword>
<dbReference type="InterPro" id="IPR005614">
    <property type="entry name" value="NrfD-like"/>
</dbReference>
<dbReference type="PANTHER" id="PTHR34856">
    <property type="entry name" value="PROTEIN NRFD"/>
    <property type="match status" value="1"/>
</dbReference>
<comment type="subcellular location">
    <subcellularLocation>
        <location evidence="1">Cell membrane</location>
        <topology evidence="1">Multi-pass membrane protein</topology>
    </subcellularLocation>
</comment>
<dbReference type="Proteomes" id="UP000015388">
    <property type="component" value="Chromosome"/>
</dbReference>
<dbReference type="KEGG" id="cmd:B841_05060"/>
<keyword evidence="6" id="KW-0472">Membrane</keyword>
<dbReference type="Pfam" id="PF03916">
    <property type="entry name" value="NrfD"/>
    <property type="match status" value="1"/>
</dbReference>
<proteinExistence type="inferred from homology"/>
<dbReference type="InterPro" id="IPR052049">
    <property type="entry name" value="Electron_transfer_protein"/>
</dbReference>
<dbReference type="RefSeq" id="WP_020934420.1">
    <property type="nucleotide sequence ID" value="NC_021915.1"/>
</dbReference>
<dbReference type="PANTHER" id="PTHR34856:SF2">
    <property type="entry name" value="PROTEIN NRFD"/>
    <property type="match status" value="1"/>
</dbReference>
<evidence type="ECO:0000256" key="6">
    <source>
        <dbReference type="ARBA" id="ARBA00023136"/>
    </source>
</evidence>
<gene>
    <name evidence="8" type="ORF">B841_05060</name>
</gene>
<feature type="region of interest" description="Disordered" evidence="7">
    <location>
        <begin position="41"/>
        <end position="74"/>
    </location>
</feature>
<comment type="similarity">
    <text evidence="2">Belongs to the NrfD family.</text>
</comment>
<evidence type="ECO:0000256" key="7">
    <source>
        <dbReference type="SAM" id="MobiDB-lite"/>
    </source>
</evidence>
<dbReference type="EMBL" id="CP003924">
    <property type="protein sequence ID" value="AGS34487.1"/>
    <property type="molecule type" value="Genomic_DNA"/>
</dbReference>
<reference evidence="8 9" key="1">
    <citation type="submission" date="2012-11" db="EMBL/GenBank/DDBJ databases">
        <title>The complete genome sequence of Corynebacterium maris Coryn-1 (=DSM 45190).</title>
        <authorList>
            <person name="Schaffert L."/>
            <person name="Albersmeier A."/>
            <person name="Kalinowski J."/>
            <person name="Ruckert C."/>
        </authorList>
    </citation>
    <scope>NUCLEOTIDE SEQUENCE [LARGE SCALE GENOMIC DNA]</scope>
    <source>
        <strain evidence="9">Coryn-1</strain>
    </source>
</reference>
<evidence type="ECO:0000313" key="9">
    <source>
        <dbReference type="Proteomes" id="UP000015388"/>
    </source>
</evidence>
<keyword evidence="5" id="KW-1133">Transmembrane helix</keyword>
<evidence type="ECO:0000256" key="1">
    <source>
        <dbReference type="ARBA" id="ARBA00004651"/>
    </source>
</evidence>
<evidence type="ECO:0000313" key="8">
    <source>
        <dbReference type="EMBL" id="AGS34487.1"/>
    </source>
</evidence>
<name>S5STY5_9CORY</name>
<organism evidence="8 9">
    <name type="scientific">Corynebacterium maris DSM 45190</name>
    <dbReference type="NCBI Taxonomy" id="1224163"/>
    <lineage>
        <taxon>Bacteria</taxon>
        <taxon>Bacillati</taxon>
        <taxon>Actinomycetota</taxon>
        <taxon>Actinomycetes</taxon>
        <taxon>Mycobacteriales</taxon>
        <taxon>Corynebacteriaceae</taxon>
        <taxon>Corynebacterium</taxon>
    </lineage>
</organism>
<dbReference type="HOGENOM" id="CLU_045348_0_0_11"/>
<evidence type="ECO:0000256" key="3">
    <source>
        <dbReference type="ARBA" id="ARBA00022475"/>
    </source>
</evidence>
<protein>
    <recommendedName>
        <fullName evidence="10">Nitrite reductase</fullName>
    </recommendedName>
</protein>
<dbReference type="eggNOG" id="COG3301">
    <property type="taxonomic scope" value="Bacteria"/>
</dbReference>
<sequence length="410" mass="43314">MRIPKIIPDIVNRITGRWSPPATGPSKGKPRLHLDYVDEQKKAEQEEARAAAGKAAEEFADEQAKKRKYRKGGKTGGLEQAMVPDAEFSSYYGRPIVKAPPWGWPIGVYLFLGGIAGGSSLIALGAQVTDNKELLRTTRLSSFVTAAGGSLALVGDLGRPERALNMFRVFKVNSPMSMGSWLLLSFASVSAIQAASEVDELLIEKKKKYTLPLGGVLRKVLRGASAAGATVTGALGPLLASYTGVLFADTSNPAWNGAKNHLPYVFVSSGSLAAGGLALVTTSPENAGPARAFAVGGTAAELVAMKAMKDDMDPTIREVYEKDAPGKLLNLSEVCVIAGAVGAVLGRKNRVVSALSGLSLLTGSALTRFGILHAGHNSVKDPKYVVEPQKRRMEKDRAEGVVTENITTLS</sequence>
<dbReference type="OrthoDB" id="112837at2"/>
<dbReference type="Gene3D" id="1.20.1630.10">
    <property type="entry name" value="Formate dehydrogenase/DMSO reductase domain"/>
    <property type="match status" value="1"/>
</dbReference>
<evidence type="ECO:0008006" key="10">
    <source>
        <dbReference type="Google" id="ProtNLM"/>
    </source>
</evidence>